<feature type="compositionally biased region" description="Acidic residues" evidence="1">
    <location>
        <begin position="735"/>
        <end position="751"/>
    </location>
</feature>
<dbReference type="GO" id="GO:0005524">
    <property type="term" value="F:ATP binding"/>
    <property type="evidence" value="ECO:0007669"/>
    <property type="project" value="InterPro"/>
</dbReference>
<keyword evidence="2" id="KW-0812">Transmembrane</keyword>
<dbReference type="RefSeq" id="WP_245818862.1">
    <property type="nucleotide sequence ID" value="NZ_FZNW01000026.1"/>
</dbReference>
<evidence type="ECO:0000313" key="5">
    <source>
        <dbReference type="Proteomes" id="UP000198348"/>
    </source>
</evidence>
<gene>
    <name evidence="4" type="ORF">SAMN06265360_12631</name>
</gene>
<protein>
    <submittedName>
        <fullName evidence="4">DNA segregation ATPase FtsK/SpoIIIE, S-DNA-T family</fullName>
    </submittedName>
</protein>
<feature type="transmembrane region" description="Helical" evidence="2">
    <location>
        <begin position="397"/>
        <end position="420"/>
    </location>
</feature>
<proteinExistence type="predicted"/>
<keyword evidence="2" id="KW-1133">Transmembrane helix</keyword>
<dbReference type="InterPro" id="IPR027417">
    <property type="entry name" value="P-loop_NTPase"/>
</dbReference>
<evidence type="ECO:0000256" key="1">
    <source>
        <dbReference type="SAM" id="MobiDB-lite"/>
    </source>
</evidence>
<name>A0A238ZVW7_9PSEU</name>
<feature type="transmembrane region" description="Helical" evidence="2">
    <location>
        <begin position="209"/>
        <end position="236"/>
    </location>
</feature>
<organism evidence="4 5">
    <name type="scientific">Haloechinothrix alba</name>
    <dbReference type="NCBI Taxonomy" id="664784"/>
    <lineage>
        <taxon>Bacteria</taxon>
        <taxon>Bacillati</taxon>
        <taxon>Actinomycetota</taxon>
        <taxon>Actinomycetes</taxon>
        <taxon>Pseudonocardiales</taxon>
        <taxon>Pseudonocardiaceae</taxon>
        <taxon>Haloechinothrix</taxon>
    </lineage>
</organism>
<dbReference type="AlphaFoldDB" id="A0A238ZVW7"/>
<keyword evidence="2" id="KW-0472">Membrane</keyword>
<feature type="region of interest" description="Disordered" evidence="1">
    <location>
        <begin position="1"/>
        <end position="35"/>
    </location>
</feature>
<dbReference type="GO" id="GO:0003677">
    <property type="term" value="F:DNA binding"/>
    <property type="evidence" value="ECO:0007669"/>
    <property type="project" value="InterPro"/>
</dbReference>
<dbReference type="InterPro" id="IPR002543">
    <property type="entry name" value="FtsK_dom"/>
</dbReference>
<evidence type="ECO:0000313" key="4">
    <source>
        <dbReference type="EMBL" id="SNR87379.1"/>
    </source>
</evidence>
<dbReference type="Proteomes" id="UP000198348">
    <property type="component" value="Unassembled WGS sequence"/>
</dbReference>
<evidence type="ECO:0000256" key="2">
    <source>
        <dbReference type="SAM" id="Phobius"/>
    </source>
</evidence>
<feature type="domain" description="FtsK" evidence="3">
    <location>
        <begin position="390"/>
        <end position="513"/>
    </location>
</feature>
<sequence length="751" mass="82952">MEHDRDRRDDGEQREHGNVRYLPNTAPGRAVEPREAGEVIEGEIVDEDNYPRLPERHKAALRWRGYRHDVVATGRVLRTAATHPRTRTTGRAVARHSAYVATGAGVAARRLWEAHTSSRYERMMRAAEAAGDYDRVADWEERERVAKRERHQRAMGWLQAPIQLVKAVAIGTAAFVGLLLGLGVILAVADGQAGRVIDPIAGVVEFVRWAVWFISAFGLLLSLGSGALVVAILWHLGRQEGHTPRWAQPPADEGEQREVVPDEGAILSALGNLNIDALNRALKEGWRPRWITGATRMGKGWHAQLLLPQGVPVEEIAKRKAVLAHNLMRKPIEVWPTEPKNQPGVLDLWVADQGILSGPIEAWPLLTEGSSDYWKGVPVGVNVRGERITARLMAANYLIAGIMGSGKSSLVICLVLGAMLDPLVEIDVYVLAYNVDYDPMRPRLRTLVKGDEDEHIEQAITALRELAGEVTRRGQILDELGGDDPKNTRDIAARDPRMRPRVVVFDEVHELFTHKTYGTEAKELALKVTKKARKTGITLLWVTPDADATSLPRGISKTASHRVAFAINDHQGNDAILGTGMHKRGYSATTLVAGDDVGTAMAAGFAPQPGLIRCNYVRKEKGIDEITPVVDRALALREEAGITSTDTATPESERADPLADIADILTGHKRMRTMEVLHRLAERDRATYRDWTFQHLTDYLASYDAAPYKTGGAMQVSAERVRAALTHRDEHTNTDEDEDDEEEEGDSQGTS</sequence>
<feature type="transmembrane region" description="Helical" evidence="2">
    <location>
        <begin position="164"/>
        <end position="189"/>
    </location>
</feature>
<keyword evidence="5" id="KW-1185">Reference proteome</keyword>
<feature type="region of interest" description="Disordered" evidence="1">
    <location>
        <begin position="722"/>
        <end position="751"/>
    </location>
</feature>
<dbReference type="SUPFAM" id="SSF52540">
    <property type="entry name" value="P-loop containing nucleoside triphosphate hydrolases"/>
    <property type="match status" value="1"/>
</dbReference>
<reference evidence="4 5" key="1">
    <citation type="submission" date="2017-06" db="EMBL/GenBank/DDBJ databases">
        <authorList>
            <person name="Kim H.J."/>
            <person name="Triplett B.A."/>
        </authorList>
    </citation>
    <scope>NUCLEOTIDE SEQUENCE [LARGE SCALE GENOMIC DNA]</scope>
    <source>
        <strain evidence="4 5">DSM 45207</strain>
    </source>
</reference>
<accession>A0A238ZVW7</accession>
<feature type="compositionally biased region" description="Basic and acidic residues" evidence="1">
    <location>
        <begin position="1"/>
        <end position="18"/>
    </location>
</feature>
<dbReference type="Gene3D" id="3.40.50.300">
    <property type="entry name" value="P-loop containing nucleotide triphosphate hydrolases"/>
    <property type="match status" value="1"/>
</dbReference>
<dbReference type="Pfam" id="PF01580">
    <property type="entry name" value="FtsK_SpoIIIE"/>
    <property type="match status" value="1"/>
</dbReference>
<dbReference type="EMBL" id="FZNW01000026">
    <property type="protein sequence ID" value="SNR87379.1"/>
    <property type="molecule type" value="Genomic_DNA"/>
</dbReference>
<feature type="compositionally biased region" description="Basic and acidic residues" evidence="1">
    <location>
        <begin position="722"/>
        <end position="734"/>
    </location>
</feature>
<evidence type="ECO:0000259" key="3">
    <source>
        <dbReference type="Pfam" id="PF01580"/>
    </source>
</evidence>